<dbReference type="PANTHER" id="PTHR21340:SF0">
    <property type="entry name" value="BIS(5'-NUCLEOSYL)-TETRAPHOSPHATASE [ASYMMETRICAL]"/>
    <property type="match status" value="1"/>
</dbReference>
<dbReference type="InterPro" id="IPR015797">
    <property type="entry name" value="NUDIX_hydrolase-like_dom_sf"/>
</dbReference>
<dbReference type="Proteomes" id="UP000478064">
    <property type="component" value="Unassembled WGS sequence"/>
</dbReference>
<evidence type="ECO:0000313" key="8">
    <source>
        <dbReference type="Proteomes" id="UP000441404"/>
    </source>
</evidence>
<sequence length="142" mass="16409">MGSTQSATANKDVKRRATVIVRRDEQILFVRKRNAKWNLPGGRVEQGETPLQAALREMVEETGLTIDQLLYVSEYEEDKVIHFLFEARRTLNQKPRPCNEIDDCRWFNAKDLDKRNVRGSIRSLLKRCASDVDNSWATQKAS</sequence>
<dbReference type="AlphaFoldDB" id="A0A6L5HT73"/>
<keyword evidence="2 3" id="KW-0378">Hydrolase</keyword>
<evidence type="ECO:0000313" key="7">
    <source>
        <dbReference type="EMBL" id="MQU06463.1"/>
    </source>
</evidence>
<evidence type="ECO:0000259" key="4">
    <source>
        <dbReference type="PROSITE" id="PS51462"/>
    </source>
</evidence>
<dbReference type="PRINTS" id="PR00502">
    <property type="entry name" value="NUDIXFAMILY"/>
</dbReference>
<evidence type="ECO:0000313" key="5">
    <source>
        <dbReference type="EMBL" id="MQT50086.1"/>
    </source>
</evidence>
<dbReference type="Pfam" id="PF00293">
    <property type="entry name" value="NUDIX"/>
    <property type="match status" value="1"/>
</dbReference>
<dbReference type="GO" id="GO:0006167">
    <property type="term" value="P:AMP biosynthetic process"/>
    <property type="evidence" value="ECO:0007669"/>
    <property type="project" value="TreeGrafter"/>
</dbReference>
<dbReference type="EMBL" id="WIWI01000187">
    <property type="protein sequence ID" value="MQT92867.1"/>
    <property type="molecule type" value="Genomic_DNA"/>
</dbReference>
<accession>A0A6L5HT73</accession>
<reference evidence="8 9" key="1">
    <citation type="submission" date="2019-10" db="EMBL/GenBank/DDBJ databases">
        <title>Evaluation of single-gene subtyping targets for Pseudomonas.</title>
        <authorList>
            <person name="Reichler S.J."/>
            <person name="Orsi R.H."/>
            <person name="Wiedmann M."/>
            <person name="Martin N.H."/>
            <person name="Murphy S.I."/>
        </authorList>
    </citation>
    <scope>NUCLEOTIDE SEQUENCE [LARGE SCALE GENOMIC DNA]</scope>
    <source>
        <strain evidence="7 9">FSL R10-1637</strain>
        <strain evidence="6 10">FSL R10-3254</strain>
        <strain evidence="5 8">FSL R10-3257</strain>
    </source>
</reference>
<evidence type="ECO:0000256" key="2">
    <source>
        <dbReference type="ARBA" id="ARBA00022801"/>
    </source>
</evidence>
<dbReference type="InterPro" id="IPR020476">
    <property type="entry name" value="Nudix_hydrolase"/>
</dbReference>
<dbReference type="GO" id="GO:0004081">
    <property type="term" value="F:bis(5'-nucleosyl)-tetraphosphatase (asymmetrical) activity"/>
    <property type="evidence" value="ECO:0007669"/>
    <property type="project" value="TreeGrafter"/>
</dbReference>
<dbReference type="Gene3D" id="3.90.79.10">
    <property type="entry name" value="Nucleoside Triphosphate Pyrophosphohydrolase"/>
    <property type="match status" value="1"/>
</dbReference>
<dbReference type="RefSeq" id="WP_153331030.1">
    <property type="nucleotide sequence ID" value="NZ_WIWI01000187.1"/>
</dbReference>
<dbReference type="InterPro" id="IPR020084">
    <property type="entry name" value="NUDIX_hydrolase_CS"/>
</dbReference>
<evidence type="ECO:0000313" key="9">
    <source>
        <dbReference type="Proteomes" id="UP000478064"/>
    </source>
</evidence>
<evidence type="ECO:0000256" key="3">
    <source>
        <dbReference type="RuleBase" id="RU003476"/>
    </source>
</evidence>
<dbReference type="InterPro" id="IPR000086">
    <property type="entry name" value="NUDIX_hydrolase_dom"/>
</dbReference>
<dbReference type="PROSITE" id="PS00893">
    <property type="entry name" value="NUDIX_BOX"/>
    <property type="match status" value="1"/>
</dbReference>
<dbReference type="PANTHER" id="PTHR21340">
    <property type="entry name" value="DIADENOSINE 5,5-P1,P4-TETRAPHOSPHATE PYROPHOSPHOHYDROLASE MUTT"/>
    <property type="match status" value="1"/>
</dbReference>
<dbReference type="EMBL" id="WIVU01000020">
    <property type="protein sequence ID" value="MQU06463.1"/>
    <property type="molecule type" value="Genomic_DNA"/>
</dbReference>
<protein>
    <submittedName>
        <fullName evidence="7">NUDIX domain-containing protein</fullName>
    </submittedName>
</protein>
<proteinExistence type="inferred from homology"/>
<dbReference type="Proteomes" id="UP000489190">
    <property type="component" value="Unassembled WGS sequence"/>
</dbReference>
<gene>
    <name evidence="7" type="ORF">GHO27_12275</name>
    <name evidence="6" type="ORF">GHO39_27745</name>
    <name evidence="5" type="ORF">GHO40_25745</name>
</gene>
<comment type="cofactor">
    <cofactor evidence="1">
        <name>Mg(2+)</name>
        <dbReference type="ChEBI" id="CHEBI:18420"/>
    </cofactor>
</comment>
<comment type="caution">
    <text evidence="7">The sequence shown here is derived from an EMBL/GenBank/DDBJ whole genome shotgun (WGS) entry which is preliminary data.</text>
</comment>
<dbReference type="EMBL" id="WIWJ01000089">
    <property type="protein sequence ID" value="MQT50086.1"/>
    <property type="molecule type" value="Genomic_DNA"/>
</dbReference>
<evidence type="ECO:0000313" key="6">
    <source>
        <dbReference type="EMBL" id="MQT92867.1"/>
    </source>
</evidence>
<evidence type="ECO:0000313" key="10">
    <source>
        <dbReference type="Proteomes" id="UP000489190"/>
    </source>
</evidence>
<comment type="similarity">
    <text evidence="3">Belongs to the Nudix hydrolase family.</text>
</comment>
<dbReference type="InterPro" id="IPR051325">
    <property type="entry name" value="Nudix_hydrolase_domain"/>
</dbReference>
<dbReference type="SUPFAM" id="SSF55811">
    <property type="entry name" value="Nudix"/>
    <property type="match status" value="1"/>
</dbReference>
<dbReference type="GO" id="GO:0006754">
    <property type="term" value="P:ATP biosynthetic process"/>
    <property type="evidence" value="ECO:0007669"/>
    <property type="project" value="TreeGrafter"/>
</dbReference>
<dbReference type="Proteomes" id="UP000441404">
    <property type="component" value="Unassembled WGS sequence"/>
</dbReference>
<evidence type="ECO:0000256" key="1">
    <source>
        <dbReference type="ARBA" id="ARBA00001946"/>
    </source>
</evidence>
<feature type="domain" description="Nudix hydrolase" evidence="4">
    <location>
        <begin position="12"/>
        <end position="129"/>
    </location>
</feature>
<dbReference type="CDD" id="cd04667">
    <property type="entry name" value="NUDIX_Hydrolase"/>
    <property type="match status" value="1"/>
</dbReference>
<organism evidence="7 9">
    <name type="scientific">Pseudomonas helleri</name>
    <dbReference type="NCBI Taxonomy" id="1608996"/>
    <lineage>
        <taxon>Bacteria</taxon>
        <taxon>Pseudomonadati</taxon>
        <taxon>Pseudomonadota</taxon>
        <taxon>Gammaproteobacteria</taxon>
        <taxon>Pseudomonadales</taxon>
        <taxon>Pseudomonadaceae</taxon>
        <taxon>Pseudomonas</taxon>
    </lineage>
</organism>
<name>A0A6L5HT73_9PSED</name>
<dbReference type="PROSITE" id="PS51462">
    <property type="entry name" value="NUDIX"/>
    <property type="match status" value="1"/>
</dbReference>